<dbReference type="EMBL" id="CP024176">
    <property type="protein sequence ID" value="ATW70743.1"/>
    <property type="molecule type" value="Genomic_DNA"/>
</dbReference>
<accession>A0AAD2JBM3</accession>
<sequence>MAESNFYCKGSDTIMITKSNTLVEAGYDLTMAEHDLMTLAINKIHKQQTGSKQVMITAKEFAAANQVSDIYAYKTLKDTAQTLGEKKLKFTLYRDLSIISDKEDDKLSVLKPPHNNFTTLRAEYNWLQGISYQDQQGYLLLHFSDPLAFLIEHTGKAYTKYDYVKTVAFTGASSKRIYELITKWQKLGSTPEMSVFEWKDLFGVADKYPKVAEFRRRILDPAIEQINQQGDFKLEIVPIKAGRNITHFRIDIKVKRKLDTAEANSDNAKKTLHLLTVSQANTFATKLANDANFGSKFARSGEAMAAFIGRIAEELQRDHDKVTLYMPYLTKLGFKF</sequence>
<evidence type="ECO:0000259" key="2">
    <source>
        <dbReference type="Pfam" id="PF01051"/>
    </source>
</evidence>
<proteinExistence type="inferred from homology"/>
<dbReference type="InterPro" id="IPR000525">
    <property type="entry name" value="Initiator_Rep_WH1"/>
</dbReference>
<dbReference type="InterPro" id="IPR036390">
    <property type="entry name" value="WH_DNA-bd_sf"/>
</dbReference>
<evidence type="ECO:0000313" key="3">
    <source>
        <dbReference type="EMBL" id="ATW70743.1"/>
    </source>
</evidence>
<dbReference type="GO" id="GO:0006270">
    <property type="term" value="P:DNA replication initiation"/>
    <property type="evidence" value="ECO:0007669"/>
    <property type="project" value="InterPro"/>
</dbReference>
<dbReference type="GO" id="GO:0003887">
    <property type="term" value="F:DNA-directed DNA polymerase activity"/>
    <property type="evidence" value="ECO:0007669"/>
    <property type="project" value="InterPro"/>
</dbReference>
<dbReference type="AlphaFoldDB" id="A0AAD2JBM3"/>
<dbReference type="InterPro" id="IPR036388">
    <property type="entry name" value="WH-like_DNA-bd_sf"/>
</dbReference>
<comment type="similarity">
    <text evidence="1">Belongs to the initiator RepB protein family.</text>
</comment>
<protein>
    <recommendedName>
        <fullName evidence="2">Initiator Rep protein WH1 domain-containing protein</fullName>
    </recommendedName>
</protein>
<gene>
    <name evidence="3" type="ORF">YHS_11825</name>
</gene>
<dbReference type="Pfam" id="PF01051">
    <property type="entry name" value="Rep3_N"/>
    <property type="match status" value="1"/>
</dbReference>
<feature type="domain" description="Initiator Rep protein WH1" evidence="2">
    <location>
        <begin position="16"/>
        <end position="181"/>
    </location>
</feature>
<reference evidence="3" key="1">
    <citation type="submission" date="2017-11" db="EMBL/GenBank/DDBJ databases">
        <title>Complete Genome Sequence from Moraxella oslensis YHS isolated from human skin.</title>
        <authorList>
            <person name="Lee K."/>
            <person name="Lim J.Y."/>
            <person name="Hwang I."/>
        </authorList>
    </citation>
    <scope>NUCLEOTIDE SEQUENCE</scope>
    <source>
        <strain evidence="3">YHS</strain>
    </source>
</reference>
<name>A0AAD2JBM3_FAUOS</name>
<evidence type="ECO:0000256" key="1">
    <source>
        <dbReference type="ARBA" id="ARBA00038283"/>
    </source>
</evidence>
<organism evidence="3">
    <name type="scientific">Faucicola osloensis</name>
    <name type="common">Moraxella osloensis</name>
    <dbReference type="NCBI Taxonomy" id="34062"/>
    <lineage>
        <taxon>Bacteria</taxon>
        <taxon>Pseudomonadati</taxon>
        <taxon>Pseudomonadota</taxon>
        <taxon>Gammaproteobacteria</taxon>
        <taxon>Moraxellales</taxon>
        <taxon>Moraxellaceae</taxon>
        <taxon>Faucicola</taxon>
    </lineage>
</organism>
<dbReference type="Gene3D" id="1.10.10.10">
    <property type="entry name" value="Winged helix-like DNA-binding domain superfamily/Winged helix DNA-binding domain"/>
    <property type="match status" value="2"/>
</dbReference>
<dbReference type="Pfam" id="PF21205">
    <property type="entry name" value="Rep3_C"/>
    <property type="match status" value="1"/>
</dbReference>
<dbReference type="SUPFAM" id="SSF46785">
    <property type="entry name" value="Winged helix' DNA-binding domain"/>
    <property type="match status" value="2"/>
</dbReference>